<keyword evidence="1" id="KW-0949">S-adenosyl-L-methionine</keyword>
<dbReference type="InterPro" id="IPR007197">
    <property type="entry name" value="rSAM"/>
</dbReference>
<sequence length="327" mass="34966">MRTTLTLQELIEWRRVPGRTALLYLTDRCPVGCAHCSVDASGSSPRVADHMGLDHLVRELVASPDLRSVGISGGEPFVERRALTSAVGIITDAGKLVVPYTSAAWSRTVPSWIRRVLERSAAVVLSTDTFHDAGVTQRQVRVAAEAIVNAGARLIVQVVDVGESVRRAVDLVVDCFGEASSDVADVHVVPLIGVGRGADVLTVQRRHTVDQLPPCRAAASPVIAYDGRVTPCCNEALINGEGPVTLRPRIADAAELPHVVRAVTSAPLISMMRTAGPAAVASLPGFTDLAARSHRSLCDFCWQAHERSTTLTDEEERVLRAAALIAR</sequence>
<keyword evidence="2" id="KW-0479">Metal-binding</keyword>
<dbReference type="Gene3D" id="3.20.20.70">
    <property type="entry name" value="Aldolase class I"/>
    <property type="match status" value="1"/>
</dbReference>
<gene>
    <name evidence="5" type="ORF">UFOPK1493_01003</name>
</gene>
<dbReference type="AlphaFoldDB" id="A0A6J6CFC3"/>
<dbReference type="GO" id="GO:0046872">
    <property type="term" value="F:metal ion binding"/>
    <property type="evidence" value="ECO:0007669"/>
    <property type="project" value="UniProtKB-KW"/>
</dbReference>
<dbReference type="SUPFAM" id="SSF102114">
    <property type="entry name" value="Radical SAM enzymes"/>
    <property type="match status" value="1"/>
</dbReference>
<evidence type="ECO:0000256" key="4">
    <source>
        <dbReference type="ARBA" id="ARBA00023014"/>
    </source>
</evidence>
<dbReference type="GO" id="GO:0051536">
    <property type="term" value="F:iron-sulfur cluster binding"/>
    <property type="evidence" value="ECO:0007669"/>
    <property type="project" value="UniProtKB-KW"/>
</dbReference>
<evidence type="ECO:0000313" key="5">
    <source>
        <dbReference type="EMBL" id="CAB4550280.1"/>
    </source>
</evidence>
<accession>A0A6J6CFC3</accession>
<keyword evidence="4" id="KW-0411">Iron-sulfur</keyword>
<dbReference type="InterPro" id="IPR013785">
    <property type="entry name" value="Aldolase_TIM"/>
</dbReference>
<evidence type="ECO:0000256" key="2">
    <source>
        <dbReference type="ARBA" id="ARBA00022723"/>
    </source>
</evidence>
<evidence type="ECO:0000256" key="1">
    <source>
        <dbReference type="ARBA" id="ARBA00022691"/>
    </source>
</evidence>
<dbReference type="GO" id="GO:0003824">
    <property type="term" value="F:catalytic activity"/>
    <property type="evidence" value="ECO:0007669"/>
    <property type="project" value="InterPro"/>
</dbReference>
<dbReference type="InterPro" id="IPR058240">
    <property type="entry name" value="rSAM_sf"/>
</dbReference>
<keyword evidence="3" id="KW-0408">Iron</keyword>
<dbReference type="SFLD" id="SFLDS00029">
    <property type="entry name" value="Radical_SAM"/>
    <property type="match status" value="1"/>
</dbReference>
<protein>
    <submittedName>
        <fullName evidence="5">Unannotated protein</fullName>
    </submittedName>
</protein>
<name>A0A6J6CFC3_9ZZZZ</name>
<evidence type="ECO:0000256" key="3">
    <source>
        <dbReference type="ARBA" id="ARBA00023004"/>
    </source>
</evidence>
<reference evidence="5" key="1">
    <citation type="submission" date="2020-05" db="EMBL/GenBank/DDBJ databases">
        <authorList>
            <person name="Chiriac C."/>
            <person name="Salcher M."/>
            <person name="Ghai R."/>
            <person name="Kavagutti S V."/>
        </authorList>
    </citation>
    <scope>NUCLEOTIDE SEQUENCE</scope>
</reference>
<dbReference type="EMBL" id="CAEZSR010000026">
    <property type="protein sequence ID" value="CAB4550280.1"/>
    <property type="molecule type" value="Genomic_DNA"/>
</dbReference>
<organism evidence="5">
    <name type="scientific">freshwater metagenome</name>
    <dbReference type="NCBI Taxonomy" id="449393"/>
    <lineage>
        <taxon>unclassified sequences</taxon>
        <taxon>metagenomes</taxon>
        <taxon>ecological metagenomes</taxon>
    </lineage>
</organism>
<proteinExistence type="predicted"/>